<dbReference type="Ensembl" id="ENSSLUT00000050847.1">
    <property type="protein sequence ID" value="ENSSLUP00000049377.1"/>
    <property type="gene ID" value="ENSSLUG00000021551.1"/>
</dbReference>
<evidence type="ECO:0008006" key="4">
    <source>
        <dbReference type="Google" id="ProtNLM"/>
    </source>
</evidence>
<evidence type="ECO:0000313" key="3">
    <source>
        <dbReference type="Proteomes" id="UP000694568"/>
    </source>
</evidence>
<sequence length="68" mass="7764">MSSCDWVEWFLYRLHQEPWALGGFVVIGVFVLGILSLVTFALLYGCCCSPKENQKKNTPLLSYMFTVL</sequence>
<name>A0A8D0DCI9_SANLU</name>
<proteinExistence type="predicted"/>
<accession>A0A8D0DCI9</accession>
<evidence type="ECO:0000313" key="2">
    <source>
        <dbReference type="Ensembl" id="ENSSLUP00000049377.1"/>
    </source>
</evidence>
<reference evidence="2" key="2">
    <citation type="submission" date="2025-09" db="UniProtKB">
        <authorList>
            <consortium name="Ensembl"/>
        </authorList>
    </citation>
    <scope>IDENTIFICATION</scope>
</reference>
<reference evidence="2" key="1">
    <citation type="submission" date="2025-08" db="UniProtKB">
        <authorList>
            <consortium name="Ensembl"/>
        </authorList>
    </citation>
    <scope>IDENTIFICATION</scope>
</reference>
<keyword evidence="3" id="KW-1185">Reference proteome</keyword>
<keyword evidence="1" id="KW-0812">Transmembrane</keyword>
<keyword evidence="1" id="KW-0472">Membrane</keyword>
<protein>
    <recommendedName>
        <fullName evidence="4">Small integral membrane protein 18</fullName>
    </recommendedName>
</protein>
<organism evidence="2 3">
    <name type="scientific">Sander lucioperca</name>
    <name type="common">Pike-perch</name>
    <name type="synonym">Perca lucioperca</name>
    <dbReference type="NCBI Taxonomy" id="283035"/>
    <lineage>
        <taxon>Eukaryota</taxon>
        <taxon>Metazoa</taxon>
        <taxon>Chordata</taxon>
        <taxon>Craniata</taxon>
        <taxon>Vertebrata</taxon>
        <taxon>Euteleostomi</taxon>
        <taxon>Actinopterygii</taxon>
        <taxon>Neopterygii</taxon>
        <taxon>Teleostei</taxon>
        <taxon>Neoteleostei</taxon>
        <taxon>Acanthomorphata</taxon>
        <taxon>Eupercaria</taxon>
        <taxon>Perciformes</taxon>
        <taxon>Percoidei</taxon>
        <taxon>Percidae</taxon>
        <taxon>Luciopercinae</taxon>
        <taxon>Sander</taxon>
    </lineage>
</organism>
<evidence type="ECO:0000256" key="1">
    <source>
        <dbReference type="SAM" id="Phobius"/>
    </source>
</evidence>
<dbReference type="Proteomes" id="UP000694568">
    <property type="component" value="Unplaced"/>
</dbReference>
<keyword evidence="1" id="KW-1133">Transmembrane helix</keyword>
<feature type="transmembrane region" description="Helical" evidence="1">
    <location>
        <begin position="20"/>
        <end position="46"/>
    </location>
</feature>
<dbReference type="AlphaFoldDB" id="A0A8D0DCI9"/>